<dbReference type="GO" id="GO:0005524">
    <property type="term" value="F:ATP binding"/>
    <property type="evidence" value="ECO:0007669"/>
    <property type="project" value="UniProtKB-KW"/>
</dbReference>
<evidence type="ECO:0000256" key="1">
    <source>
        <dbReference type="ARBA" id="ARBA00022448"/>
    </source>
</evidence>
<evidence type="ECO:0000256" key="2">
    <source>
        <dbReference type="ARBA" id="ARBA00022475"/>
    </source>
</evidence>
<dbReference type="InterPro" id="IPR003593">
    <property type="entry name" value="AAA+_ATPase"/>
</dbReference>
<dbReference type="InterPro" id="IPR027417">
    <property type="entry name" value="P-loop_NTPase"/>
</dbReference>
<keyword evidence="9" id="KW-1185">Reference proteome</keyword>
<dbReference type="Proteomes" id="UP000680815">
    <property type="component" value="Unassembled WGS sequence"/>
</dbReference>
<keyword evidence="1" id="KW-0813">Transport</keyword>
<evidence type="ECO:0000256" key="3">
    <source>
        <dbReference type="ARBA" id="ARBA00022741"/>
    </source>
</evidence>
<dbReference type="Gene3D" id="3.40.50.300">
    <property type="entry name" value="P-loop containing nucleotide triphosphate hydrolases"/>
    <property type="match status" value="1"/>
</dbReference>
<keyword evidence="4 8" id="KW-0067">ATP-binding</keyword>
<evidence type="ECO:0000313" key="9">
    <source>
        <dbReference type="Proteomes" id="UP000680815"/>
    </source>
</evidence>
<dbReference type="InterPro" id="IPR017871">
    <property type="entry name" value="ABC_transporter-like_CS"/>
</dbReference>
<accession>A0ABS4AVZ0</accession>
<keyword evidence="6" id="KW-0472">Membrane</keyword>
<keyword evidence="5" id="KW-1278">Translocase</keyword>
<dbReference type="InterPro" id="IPR050086">
    <property type="entry name" value="MetN_ABC_transporter-like"/>
</dbReference>
<keyword evidence="2" id="KW-1003">Cell membrane</keyword>
<dbReference type="PANTHER" id="PTHR43166:SF6">
    <property type="entry name" value="PHOSPHONATES IMPORT ATP-BINDING PROTEIN PHNC"/>
    <property type="match status" value="1"/>
</dbReference>
<sequence>MIRVEQVEVVYPSGTRALAPVSLAFAPGAFTVLLGASGAGKSTLLRSLNGLVRPSAGRVVAADAGDIARPAALRAHRRRTGMIFQQHQLIGRVSVLGNVLTGRLGYHSALRSLWPLPQAEKLAALAAIERVGLIDYALRRADQLSGGQQQRVGIARALVQQPRLILADEPVASLDPATAERVLSLLAAICREDGLTAIVSLHQLDFARRFADRIVALAQGRVVFDGPPAALDAAAVARIYGAAPPDAYASQPEEAFA</sequence>
<organism evidence="8 9">
    <name type="scientific">Roseomonas nitratireducens</name>
    <dbReference type="NCBI Taxonomy" id="2820810"/>
    <lineage>
        <taxon>Bacteria</taxon>
        <taxon>Pseudomonadati</taxon>
        <taxon>Pseudomonadota</taxon>
        <taxon>Alphaproteobacteria</taxon>
        <taxon>Acetobacterales</taxon>
        <taxon>Roseomonadaceae</taxon>
        <taxon>Roseomonas</taxon>
    </lineage>
</organism>
<dbReference type="CDD" id="cd03256">
    <property type="entry name" value="ABC_PhnC_transporter"/>
    <property type="match status" value="1"/>
</dbReference>
<name>A0ABS4AVZ0_9PROT</name>
<proteinExistence type="predicted"/>
<feature type="domain" description="ABC transporter" evidence="7">
    <location>
        <begin position="2"/>
        <end position="244"/>
    </location>
</feature>
<evidence type="ECO:0000259" key="7">
    <source>
        <dbReference type="PROSITE" id="PS50893"/>
    </source>
</evidence>
<dbReference type="InterPro" id="IPR012693">
    <property type="entry name" value="ABC_transpr_PhnC"/>
</dbReference>
<protein>
    <submittedName>
        <fullName evidence="8">Phosphonate ABC transporter ATP-binding protein</fullName>
    </submittedName>
</protein>
<keyword evidence="3" id="KW-0547">Nucleotide-binding</keyword>
<evidence type="ECO:0000256" key="6">
    <source>
        <dbReference type="ARBA" id="ARBA00023136"/>
    </source>
</evidence>
<gene>
    <name evidence="8" type="primary">phnC</name>
    <name evidence="8" type="ORF">J5Y09_12550</name>
</gene>
<dbReference type="RefSeq" id="WP_209352137.1">
    <property type="nucleotide sequence ID" value="NZ_JAGIYZ010000011.1"/>
</dbReference>
<dbReference type="PANTHER" id="PTHR43166">
    <property type="entry name" value="AMINO ACID IMPORT ATP-BINDING PROTEIN"/>
    <property type="match status" value="1"/>
</dbReference>
<dbReference type="Pfam" id="PF00005">
    <property type="entry name" value="ABC_tran"/>
    <property type="match status" value="1"/>
</dbReference>
<dbReference type="SMART" id="SM00382">
    <property type="entry name" value="AAA"/>
    <property type="match status" value="1"/>
</dbReference>
<dbReference type="PROSITE" id="PS50893">
    <property type="entry name" value="ABC_TRANSPORTER_2"/>
    <property type="match status" value="1"/>
</dbReference>
<comment type="caution">
    <text evidence="8">The sequence shown here is derived from an EMBL/GenBank/DDBJ whole genome shotgun (WGS) entry which is preliminary data.</text>
</comment>
<evidence type="ECO:0000313" key="8">
    <source>
        <dbReference type="EMBL" id="MBP0464742.1"/>
    </source>
</evidence>
<reference evidence="8 9" key="1">
    <citation type="submission" date="2021-03" db="EMBL/GenBank/DDBJ databases">
        <authorList>
            <person name="So Y."/>
        </authorList>
    </citation>
    <scope>NUCLEOTIDE SEQUENCE [LARGE SCALE GENOMIC DNA]</scope>
    <source>
        <strain evidence="8 9">PWR1</strain>
    </source>
</reference>
<dbReference type="InterPro" id="IPR003439">
    <property type="entry name" value="ABC_transporter-like_ATP-bd"/>
</dbReference>
<dbReference type="SUPFAM" id="SSF52540">
    <property type="entry name" value="P-loop containing nucleoside triphosphate hydrolases"/>
    <property type="match status" value="1"/>
</dbReference>
<evidence type="ECO:0000256" key="5">
    <source>
        <dbReference type="ARBA" id="ARBA00022967"/>
    </source>
</evidence>
<dbReference type="PROSITE" id="PS00211">
    <property type="entry name" value="ABC_TRANSPORTER_1"/>
    <property type="match status" value="1"/>
</dbReference>
<dbReference type="EMBL" id="JAGIYZ010000011">
    <property type="protein sequence ID" value="MBP0464742.1"/>
    <property type="molecule type" value="Genomic_DNA"/>
</dbReference>
<dbReference type="NCBIfam" id="TIGR02315">
    <property type="entry name" value="ABC_phnC"/>
    <property type="match status" value="1"/>
</dbReference>
<evidence type="ECO:0000256" key="4">
    <source>
        <dbReference type="ARBA" id="ARBA00022840"/>
    </source>
</evidence>